<dbReference type="PATRIC" id="fig|517011.3.peg.2042"/>
<proteinExistence type="predicted"/>
<evidence type="ECO:0000313" key="1">
    <source>
        <dbReference type="EMBL" id="KRG77061.1"/>
    </source>
</evidence>
<reference evidence="1 2" key="1">
    <citation type="submission" date="2015-05" db="EMBL/GenBank/DDBJ databases">
        <title>Genome sequencing and analysis of members of genus Stenotrophomonas.</title>
        <authorList>
            <person name="Patil P.P."/>
            <person name="Midha S."/>
            <person name="Patil P.B."/>
        </authorList>
    </citation>
    <scope>NUCLEOTIDE SEQUENCE [LARGE SCALE GENOMIC DNA]</scope>
    <source>
        <strain evidence="1 2">DSM 21508</strain>
    </source>
</reference>
<dbReference type="AlphaFoldDB" id="A0A0R0D604"/>
<evidence type="ECO:0000313" key="2">
    <source>
        <dbReference type="Proteomes" id="UP000051386"/>
    </source>
</evidence>
<dbReference type="RefSeq" id="WP_057506912.1">
    <property type="nucleotide sequence ID" value="NZ_LDJK01000005.1"/>
</dbReference>
<organism evidence="1 2">
    <name type="scientific">Stenotrophomonas chelatiphaga</name>
    <dbReference type="NCBI Taxonomy" id="517011"/>
    <lineage>
        <taxon>Bacteria</taxon>
        <taxon>Pseudomonadati</taxon>
        <taxon>Pseudomonadota</taxon>
        <taxon>Gammaproteobacteria</taxon>
        <taxon>Lysobacterales</taxon>
        <taxon>Lysobacteraceae</taxon>
        <taxon>Stenotrophomonas</taxon>
    </lineage>
</organism>
<gene>
    <name evidence="1" type="ORF">ABB28_01395</name>
</gene>
<protein>
    <submittedName>
        <fullName evidence="1">Uncharacterized protein</fullName>
    </submittedName>
</protein>
<name>A0A0R0D604_9GAMM</name>
<dbReference type="Proteomes" id="UP000051386">
    <property type="component" value="Unassembled WGS sequence"/>
</dbReference>
<sequence>MLANVLLFSAALVPLPLVGYRDRIVEHRADGDVILRTSEHSDFNGGKIRLEQKLRRLSGQRFFIDFSDQPAATKIYHEALCLKQGMIPNTSTGIIGGEDAIAAWNCRDARSVPALPATAEEIELLRLDPAEKLGRTTDYSLTRAPSGSAFVGKTFFAIGAISVKSSVAGAAKYGVSVDNRRCFYDNVEYFSKPFDGTAQIGVNCIGYKQGFLTTQTQACVPRACGASEGTYGIR</sequence>
<accession>A0A0R0D604</accession>
<dbReference type="EMBL" id="LDJK01000005">
    <property type="protein sequence ID" value="KRG77061.1"/>
    <property type="molecule type" value="Genomic_DNA"/>
</dbReference>
<comment type="caution">
    <text evidence="1">The sequence shown here is derived from an EMBL/GenBank/DDBJ whole genome shotgun (WGS) entry which is preliminary data.</text>
</comment>
<keyword evidence="2" id="KW-1185">Reference proteome</keyword>